<dbReference type="PANTHER" id="PTHR43877">
    <property type="entry name" value="AMINOALKYLPHOSPHONATE N-ACETYLTRANSFERASE-RELATED-RELATED"/>
    <property type="match status" value="1"/>
</dbReference>
<dbReference type="SUPFAM" id="SSF55729">
    <property type="entry name" value="Acyl-CoA N-acyltransferases (Nat)"/>
    <property type="match status" value="1"/>
</dbReference>
<dbReference type="RefSeq" id="WP_069968436.1">
    <property type="nucleotide sequence ID" value="NZ_CM124774.1"/>
</dbReference>
<sequence length="145" mass="15905">MSQLQITTVSYLTEQAAINSIRVKVFQEEQGVDPALEFDGEDENAEHLLAYLDGCPVGTARIRFLTPQTAKIERLAVLDSARGKGIGKQLMENAIAVAAQNQAKEVIVNAQAYIQALYLQLGFVAEGELFEEAGIDHVKMRKVLT</sequence>
<keyword evidence="1 4" id="KW-0808">Transferase</keyword>
<comment type="caution">
    <text evidence="4">The sequence shown here is derived from an EMBL/GenBank/DDBJ whole genome shotgun (WGS) entry which is preliminary data.</text>
</comment>
<feature type="domain" description="N-acetyltransferase" evidence="3">
    <location>
        <begin position="4"/>
        <end position="145"/>
    </location>
</feature>
<dbReference type="Gene3D" id="3.40.630.30">
    <property type="match status" value="1"/>
</dbReference>
<dbReference type="CDD" id="cd04301">
    <property type="entry name" value="NAT_SF"/>
    <property type="match status" value="1"/>
</dbReference>
<evidence type="ECO:0000259" key="3">
    <source>
        <dbReference type="PROSITE" id="PS51186"/>
    </source>
</evidence>
<dbReference type="Pfam" id="PF13673">
    <property type="entry name" value="Acetyltransf_10"/>
    <property type="match status" value="1"/>
</dbReference>
<dbReference type="InterPro" id="IPR016181">
    <property type="entry name" value="Acyl_CoA_acyltransferase"/>
</dbReference>
<organism evidence="4">
    <name type="scientific">Desertifilum tharense IPPAS B-1220</name>
    <dbReference type="NCBI Taxonomy" id="1781255"/>
    <lineage>
        <taxon>Bacteria</taxon>
        <taxon>Bacillati</taxon>
        <taxon>Cyanobacteriota</taxon>
        <taxon>Cyanophyceae</taxon>
        <taxon>Desertifilales</taxon>
        <taxon>Desertifilaceae</taxon>
        <taxon>Desertifilum</taxon>
    </lineage>
</organism>
<proteinExistence type="predicted"/>
<name>A0A1E5QGL2_9CYAN</name>
<gene>
    <name evidence="4" type="ORF">BH720_17115</name>
</gene>
<dbReference type="AlphaFoldDB" id="A0A1E5QGL2"/>
<dbReference type="InterPro" id="IPR050832">
    <property type="entry name" value="Bact_Acetyltransf"/>
</dbReference>
<keyword evidence="2" id="KW-0012">Acyltransferase</keyword>
<dbReference type="GO" id="GO:0016747">
    <property type="term" value="F:acyltransferase activity, transferring groups other than amino-acyl groups"/>
    <property type="evidence" value="ECO:0007669"/>
    <property type="project" value="InterPro"/>
</dbReference>
<dbReference type="PROSITE" id="PS51186">
    <property type="entry name" value="GNAT"/>
    <property type="match status" value="1"/>
</dbReference>
<dbReference type="OrthoDB" id="9796171at2"/>
<reference evidence="4" key="1">
    <citation type="submission" date="2016-09" db="EMBL/GenBank/DDBJ databases">
        <title>Draft genome of thermotolerant cyanobacterium Desertifilum sp. strain IPPAS B-1220.</title>
        <authorList>
            <person name="Sinetova M.A."/>
            <person name="Bolakhan K."/>
            <person name="Zayadan B.K."/>
            <person name="Mironov K.S."/>
            <person name="Ustinova V."/>
            <person name="Kupriyanova E.V."/>
            <person name="Sidorov R.A."/>
            <person name="Skrypnik A.N."/>
            <person name="Gogoleva N.E."/>
            <person name="Gogolev Y.V."/>
            <person name="Los D.A."/>
        </authorList>
    </citation>
    <scope>NUCLEOTIDE SEQUENCE [LARGE SCALE GENOMIC DNA]</scope>
    <source>
        <strain evidence="4">IPPAS B-1220</strain>
    </source>
</reference>
<dbReference type="InterPro" id="IPR000182">
    <property type="entry name" value="GNAT_dom"/>
</dbReference>
<evidence type="ECO:0000256" key="1">
    <source>
        <dbReference type="ARBA" id="ARBA00022679"/>
    </source>
</evidence>
<dbReference type="EMBL" id="MJGC01000077">
    <property type="protein sequence ID" value="OEJ73826.1"/>
    <property type="molecule type" value="Genomic_DNA"/>
</dbReference>
<accession>A0A1E5QGL2</accession>
<protein>
    <submittedName>
        <fullName evidence="4">GNAT family N-acetyltransferase</fullName>
    </submittedName>
</protein>
<evidence type="ECO:0000313" key="4">
    <source>
        <dbReference type="EMBL" id="OEJ73826.1"/>
    </source>
</evidence>
<dbReference type="STRING" id="1781255.BH720_17115"/>
<evidence type="ECO:0000256" key="2">
    <source>
        <dbReference type="ARBA" id="ARBA00023315"/>
    </source>
</evidence>